<dbReference type="EMBL" id="VOQS01000003">
    <property type="protein sequence ID" value="TXC84402.1"/>
    <property type="molecule type" value="Genomic_DNA"/>
</dbReference>
<dbReference type="Proteomes" id="UP000321776">
    <property type="component" value="Unassembled WGS sequence"/>
</dbReference>
<feature type="region of interest" description="Disordered" evidence="1">
    <location>
        <begin position="503"/>
        <end position="544"/>
    </location>
</feature>
<gene>
    <name evidence="2" type="ORF">FRZ40_29395</name>
</gene>
<accession>A0A5C6VG97</accession>
<feature type="compositionally biased region" description="Polar residues" evidence="1">
    <location>
        <begin position="533"/>
        <end position="544"/>
    </location>
</feature>
<name>A0A5C6VG97_9BURK</name>
<comment type="caution">
    <text evidence="2">The sequence shown here is derived from an EMBL/GenBank/DDBJ whole genome shotgun (WGS) entry which is preliminary data.</text>
</comment>
<evidence type="ECO:0008006" key="4">
    <source>
        <dbReference type="Google" id="ProtNLM"/>
    </source>
</evidence>
<feature type="region of interest" description="Disordered" evidence="1">
    <location>
        <begin position="614"/>
        <end position="640"/>
    </location>
</feature>
<evidence type="ECO:0000256" key="1">
    <source>
        <dbReference type="SAM" id="MobiDB-lite"/>
    </source>
</evidence>
<sequence>MMDTKVQSVSGSEAFWGDVKPTPGQLDLVNKSPTLVSQIHEGDRRVATGENLPMAVKGDIPGDPDGKYDLQKRQLQFPPRLFGGDNDMALSTFAHEMGHLIYAPQDRAFKQKYVANVNPRDPGVYNATAMWPVRAEGEAEYNRWKVGSEIERNTATPGHPGTSINSDDPTMNAIASANANRPAGLTDKQNENRLIRTGMNSMATSGSHGADGTYDSYTRRITGAAPTEPGKMVSANYAGDDTTGDITSASQHWESGDVSTQNYKDGKLQSTRTVDPAGKPLQTSSYTYAPNGSYSVTVKNGNGRTIQQSNFNADRSGVERGFNPDGSRLETQFNGQNHTTQMTQYDSRGHETQKDRFDPGSGLDISQLVTHPDGSKTLYWFNARSSVGEQGDYDASGKPVATYEFDDSGRVASITRFNADGSRTVNTVGTNGTGTQVTVDKQGNRSAVQHVTYDQATQQSYDARSRLAATIAPPQPVGSHDALGGQTNYYDPANNRLTKQIVTNPDGSKTLKSFTDKNTLGTEVQYGPDGKPVSSTSYDPDSGLVNQRINYAADGSREDIRIHHDDHTISTTRYNAAGQITQTRTKAGDSEKIENYDPQSGRVITVETVSDVDGSRTVSSSNAYGHEGARETYDRTGRQTSSVRYRPDEGTGTLTYMTRNTDGSQQVDKIDRNRHAFYSVDRAGRVHDRRSIPLSTEDAGALAQWKAGWSTQR</sequence>
<feature type="compositionally biased region" description="Polar residues" evidence="1">
    <location>
        <begin position="503"/>
        <end position="522"/>
    </location>
</feature>
<feature type="region of interest" description="Disordered" evidence="1">
    <location>
        <begin position="343"/>
        <end position="362"/>
    </location>
</feature>
<dbReference type="RefSeq" id="WP_147236452.1">
    <property type="nucleotide sequence ID" value="NZ_VOQS01000003.1"/>
</dbReference>
<protein>
    <recommendedName>
        <fullName evidence="4">RHS repeat protein</fullName>
    </recommendedName>
</protein>
<evidence type="ECO:0000313" key="2">
    <source>
        <dbReference type="EMBL" id="TXC84402.1"/>
    </source>
</evidence>
<reference evidence="2 3" key="1">
    <citation type="journal article" date="2018" name="Int. J. Syst. Evol. Microbiol.">
        <title>Paraburkholderia azotifigens sp. nov., a nitrogen-fixing bacterium isolated from paddy soil.</title>
        <authorList>
            <person name="Choi G.M."/>
            <person name="Im W.T."/>
        </authorList>
    </citation>
    <scope>NUCLEOTIDE SEQUENCE [LARGE SCALE GENOMIC DNA]</scope>
    <source>
        <strain evidence="2 3">NF 2-5-3</strain>
    </source>
</reference>
<feature type="compositionally biased region" description="Polar residues" evidence="1">
    <location>
        <begin position="162"/>
        <end position="179"/>
    </location>
</feature>
<feature type="compositionally biased region" description="Basic and acidic residues" evidence="1">
    <location>
        <begin position="347"/>
        <end position="358"/>
    </location>
</feature>
<organism evidence="2 3">
    <name type="scientific">Paraburkholderia azotifigens</name>
    <dbReference type="NCBI Taxonomy" id="2057004"/>
    <lineage>
        <taxon>Bacteria</taxon>
        <taxon>Pseudomonadati</taxon>
        <taxon>Pseudomonadota</taxon>
        <taxon>Betaproteobacteria</taxon>
        <taxon>Burkholderiales</taxon>
        <taxon>Burkholderiaceae</taxon>
        <taxon>Paraburkholderia</taxon>
    </lineage>
</organism>
<dbReference type="AlphaFoldDB" id="A0A5C6VG97"/>
<proteinExistence type="predicted"/>
<feature type="region of interest" description="Disordered" evidence="1">
    <location>
        <begin position="150"/>
        <end position="185"/>
    </location>
</feature>
<feature type="compositionally biased region" description="Basic and acidic residues" evidence="1">
    <location>
        <begin position="627"/>
        <end position="637"/>
    </location>
</feature>
<dbReference type="Gene3D" id="3.90.930.1">
    <property type="match status" value="3"/>
</dbReference>
<evidence type="ECO:0000313" key="3">
    <source>
        <dbReference type="Proteomes" id="UP000321776"/>
    </source>
</evidence>